<dbReference type="KEGG" id="cgt:cgR_0554"/>
<evidence type="ECO:0000313" key="2">
    <source>
        <dbReference type="EMBL" id="BAF53522.1"/>
    </source>
</evidence>
<accession>A0AB72V8B8</accession>
<dbReference type="Proteomes" id="UP000006698">
    <property type="component" value="Chromosome"/>
</dbReference>
<sequence>MLGMTFFLDFIVAPLVQVVTIVLGGWLLDPTGVRTSWKDFLGGGSPELT</sequence>
<keyword evidence="1" id="KW-0472">Membrane</keyword>
<protein>
    <submittedName>
        <fullName evidence="2">Uncharacterized protein</fullName>
    </submittedName>
</protein>
<gene>
    <name evidence="2" type="ordered locus">cgR_0554</name>
</gene>
<dbReference type="EMBL" id="AP009044">
    <property type="protein sequence ID" value="BAF53522.1"/>
    <property type="molecule type" value="Genomic_DNA"/>
</dbReference>
<reference evidence="2" key="1">
    <citation type="journal article" date="2007" name="Microbiology">
        <title>Comparative analysis of the Corynebacterium glutamicum group and complete genome sequence of strain R.</title>
        <authorList>
            <person name="Yukawa H."/>
            <person name="Omumasaba C.A."/>
            <person name="Nonaka H."/>
            <person name="Kos P."/>
            <person name="Okai N."/>
            <person name="Suzuki N."/>
            <person name="Suda M."/>
            <person name="Tsuge Y."/>
            <person name="Watanabe J."/>
            <person name="Ikeda Y."/>
            <person name="Vertes A.A."/>
            <person name="Inui M."/>
        </authorList>
    </citation>
    <scope>NUCLEOTIDE SEQUENCE</scope>
    <source>
        <strain evidence="2">R</strain>
    </source>
</reference>
<organism evidence="2">
    <name type="scientific">Corynebacterium glutamicum (strain R)</name>
    <dbReference type="NCBI Taxonomy" id="340322"/>
    <lineage>
        <taxon>Bacteria</taxon>
        <taxon>Bacillati</taxon>
        <taxon>Actinomycetota</taxon>
        <taxon>Actinomycetes</taxon>
        <taxon>Mycobacteriales</taxon>
        <taxon>Corynebacteriaceae</taxon>
        <taxon>Corynebacterium</taxon>
    </lineage>
</organism>
<keyword evidence="1" id="KW-0812">Transmembrane</keyword>
<name>A0AB72V8B8_CORGB</name>
<feature type="transmembrane region" description="Helical" evidence="1">
    <location>
        <begin position="6"/>
        <end position="28"/>
    </location>
</feature>
<keyword evidence="1" id="KW-1133">Transmembrane helix</keyword>
<proteinExistence type="predicted"/>
<evidence type="ECO:0000256" key="1">
    <source>
        <dbReference type="SAM" id="Phobius"/>
    </source>
</evidence>
<dbReference type="AlphaFoldDB" id="A0AB72V8B8"/>